<comment type="caution">
    <text evidence="2">The sequence shown here is derived from an EMBL/GenBank/DDBJ whole genome shotgun (WGS) entry which is preliminary data.</text>
</comment>
<evidence type="ECO:0000313" key="3">
    <source>
        <dbReference type="Proteomes" id="UP000821837"/>
    </source>
</evidence>
<reference evidence="2" key="2">
    <citation type="submission" date="2021-09" db="EMBL/GenBank/DDBJ databases">
        <authorList>
            <person name="Jia N."/>
            <person name="Wang J."/>
            <person name="Shi W."/>
            <person name="Du L."/>
            <person name="Sun Y."/>
            <person name="Zhan W."/>
            <person name="Jiang J."/>
            <person name="Wang Q."/>
            <person name="Zhang B."/>
            <person name="Ji P."/>
            <person name="Sakyi L.B."/>
            <person name="Cui X."/>
            <person name="Yuan T."/>
            <person name="Jiang B."/>
            <person name="Yang W."/>
            <person name="Lam T.T.-Y."/>
            <person name="Chang Q."/>
            <person name="Ding S."/>
            <person name="Wang X."/>
            <person name="Zhu J."/>
            <person name="Ruan X."/>
            <person name="Zhao L."/>
            <person name="Wei J."/>
            <person name="Que T."/>
            <person name="Du C."/>
            <person name="Cheng J."/>
            <person name="Dai P."/>
            <person name="Han X."/>
            <person name="Huang E."/>
            <person name="Gao Y."/>
            <person name="Liu J."/>
            <person name="Shao H."/>
            <person name="Ye R."/>
            <person name="Li L."/>
            <person name="Wei W."/>
            <person name="Wang X."/>
            <person name="Wang C."/>
            <person name="Huo Q."/>
            <person name="Li W."/>
            <person name="Guo W."/>
            <person name="Chen H."/>
            <person name="Chen S."/>
            <person name="Zhou L."/>
            <person name="Zhou L."/>
            <person name="Ni X."/>
            <person name="Tian J."/>
            <person name="Zhou Y."/>
            <person name="Sheng Y."/>
            <person name="Liu T."/>
            <person name="Pan Y."/>
            <person name="Xia L."/>
            <person name="Li J."/>
            <person name="Zhao F."/>
            <person name="Cao W."/>
        </authorList>
    </citation>
    <scope>NUCLEOTIDE SEQUENCE</scope>
    <source>
        <strain evidence="2">Rsan-2018</strain>
        <tissue evidence="2">Larvae</tissue>
    </source>
</reference>
<keyword evidence="3" id="KW-1185">Reference proteome</keyword>
<reference evidence="2" key="1">
    <citation type="journal article" date="2020" name="Cell">
        <title>Large-Scale Comparative Analyses of Tick Genomes Elucidate Their Genetic Diversity and Vector Capacities.</title>
        <authorList>
            <consortium name="Tick Genome and Microbiome Consortium (TIGMIC)"/>
            <person name="Jia N."/>
            <person name="Wang J."/>
            <person name="Shi W."/>
            <person name="Du L."/>
            <person name="Sun Y."/>
            <person name="Zhan W."/>
            <person name="Jiang J.F."/>
            <person name="Wang Q."/>
            <person name="Zhang B."/>
            <person name="Ji P."/>
            <person name="Bell-Sakyi L."/>
            <person name="Cui X.M."/>
            <person name="Yuan T.T."/>
            <person name="Jiang B.G."/>
            <person name="Yang W.F."/>
            <person name="Lam T.T."/>
            <person name="Chang Q.C."/>
            <person name="Ding S.J."/>
            <person name="Wang X.J."/>
            <person name="Zhu J.G."/>
            <person name="Ruan X.D."/>
            <person name="Zhao L."/>
            <person name="Wei J.T."/>
            <person name="Ye R.Z."/>
            <person name="Que T.C."/>
            <person name="Du C.H."/>
            <person name="Zhou Y.H."/>
            <person name="Cheng J.X."/>
            <person name="Dai P.F."/>
            <person name="Guo W.B."/>
            <person name="Han X.H."/>
            <person name="Huang E.J."/>
            <person name="Li L.F."/>
            <person name="Wei W."/>
            <person name="Gao Y.C."/>
            <person name="Liu J.Z."/>
            <person name="Shao H.Z."/>
            <person name="Wang X."/>
            <person name="Wang C.C."/>
            <person name="Yang T.C."/>
            <person name="Huo Q.B."/>
            <person name="Li W."/>
            <person name="Chen H.Y."/>
            <person name="Chen S.E."/>
            <person name="Zhou L.G."/>
            <person name="Ni X.B."/>
            <person name="Tian J.H."/>
            <person name="Sheng Y."/>
            <person name="Liu T."/>
            <person name="Pan Y.S."/>
            <person name="Xia L.Y."/>
            <person name="Li J."/>
            <person name="Zhao F."/>
            <person name="Cao W.C."/>
        </authorList>
    </citation>
    <scope>NUCLEOTIDE SEQUENCE</scope>
    <source>
        <strain evidence="2">Rsan-2018</strain>
    </source>
</reference>
<dbReference type="Proteomes" id="UP000821837">
    <property type="component" value="Unassembled WGS sequence"/>
</dbReference>
<feature type="compositionally biased region" description="Basic and acidic residues" evidence="1">
    <location>
        <begin position="104"/>
        <end position="114"/>
    </location>
</feature>
<feature type="compositionally biased region" description="Basic and acidic residues" evidence="1">
    <location>
        <begin position="167"/>
        <end position="177"/>
    </location>
</feature>
<gene>
    <name evidence="2" type="ORF">HPB52_018761</name>
</gene>
<name>A0A9D4Q7Y6_RHISA</name>
<feature type="compositionally biased region" description="Polar residues" evidence="1">
    <location>
        <begin position="149"/>
        <end position="166"/>
    </location>
</feature>
<evidence type="ECO:0000313" key="2">
    <source>
        <dbReference type="EMBL" id="KAH7969484.1"/>
    </source>
</evidence>
<accession>A0A9D4Q7Y6</accession>
<feature type="region of interest" description="Disordered" evidence="1">
    <location>
        <begin position="104"/>
        <end position="193"/>
    </location>
</feature>
<dbReference type="EMBL" id="JABSTV010001248">
    <property type="protein sequence ID" value="KAH7969484.1"/>
    <property type="molecule type" value="Genomic_DNA"/>
</dbReference>
<evidence type="ECO:0000256" key="1">
    <source>
        <dbReference type="SAM" id="MobiDB-lite"/>
    </source>
</evidence>
<feature type="compositionally biased region" description="Basic residues" evidence="1">
    <location>
        <begin position="45"/>
        <end position="54"/>
    </location>
</feature>
<sequence>MGVDPSCARDRPPAARKRLSSSVASEAADSESDVKSDDSRAFIPAKHRRSRRKSSTSSSSEETVIYSNIVITTVAYVPVDVSHLATDKDCPTLKKKLKVLKEKAKEKASGERMYNRSARPTAAHGKTDVPARSKNSSDSVRQREGQRRNFLSATSWPALPSKTSEPVSEKIASHKASEPASTKAPPKVENTVNNTVPVEDDAHLINLLKMLVNVIRALIAGRQTPAALAAEQLLEALVPVLDGLR</sequence>
<dbReference type="AlphaFoldDB" id="A0A9D4Q7Y6"/>
<proteinExistence type="predicted"/>
<protein>
    <submittedName>
        <fullName evidence="2">Uncharacterized protein</fullName>
    </submittedName>
</protein>
<feature type="region of interest" description="Disordered" evidence="1">
    <location>
        <begin position="1"/>
        <end position="62"/>
    </location>
</feature>
<organism evidence="2 3">
    <name type="scientific">Rhipicephalus sanguineus</name>
    <name type="common">Brown dog tick</name>
    <name type="synonym">Ixodes sanguineus</name>
    <dbReference type="NCBI Taxonomy" id="34632"/>
    <lineage>
        <taxon>Eukaryota</taxon>
        <taxon>Metazoa</taxon>
        <taxon>Ecdysozoa</taxon>
        <taxon>Arthropoda</taxon>
        <taxon>Chelicerata</taxon>
        <taxon>Arachnida</taxon>
        <taxon>Acari</taxon>
        <taxon>Parasitiformes</taxon>
        <taxon>Ixodida</taxon>
        <taxon>Ixodoidea</taxon>
        <taxon>Ixodidae</taxon>
        <taxon>Rhipicephalinae</taxon>
        <taxon>Rhipicephalus</taxon>
        <taxon>Rhipicephalus</taxon>
    </lineage>
</organism>